<evidence type="ECO:0000256" key="4">
    <source>
        <dbReference type="PIRSR" id="PIRSR000390-2"/>
    </source>
</evidence>
<dbReference type="InterPro" id="IPR015421">
    <property type="entry name" value="PyrdxlP-dep_Trfase_major"/>
</dbReference>
<dbReference type="AlphaFoldDB" id="A0A920BTM0"/>
<dbReference type="RefSeq" id="WP_212933585.1">
    <property type="nucleotide sequence ID" value="NZ_BORC01000003.1"/>
</dbReference>
<dbReference type="Pfam" id="PF01041">
    <property type="entry name" value="DegT_DnrJ_EryC1"/>
    <property type="match status" value="1"/>
</dbReference>
<sequence>MIPVSQPFLPPKEEYDQYISQLWDTKWLTNQGIYVQQLESELKKYCQCSSLFYVNNGTSALHLAIKGLGIKNEVITTPFSFVATTTSILWENCTPVFVDIDPTTFCIDAEKIEAAITDRTEAILATHVFGIPCEVERIEEIARKHNLLVIYDAAHAFGVQYKGRSLLTYGDLSTISFHATKLFHTVEGGAIMNNTENSELDQTIQLMRNFGFVGENYAMIGLNGKNSEFHAAMGLCNLKYVDALIEKRKELSEAYRKLLGDKRETPDIMKSTKYNYAYYPILFETEGLLLQVQKNLRDNQIASRRYFYPSLNTLPYVTSAHKCPVSEDISRRILCLPLYSDLTLEEVEWIAAIVKEGKKAVIV</sequence>
<keyword evidence="6" id="KW-0808">Transferase</keyword>
<comment type="similarity">
    <text evidence="2 5">Belongs to the DegT/DnrJ/EryC1 family.</text>
</comment>
<keyword evidence="6" id="KW-0032">Aminotransferase</keyword>
<dbReference type="GO" id="GO:0000271">
    <property type="term" value="P:polysaccharide biosynthetic process"/>
    <property type="evidence" value="ECO:0007669"/>
    <property type="project" value="TreeGrafter"/>
</dbReference>
<organism evidence="6 7">
    <name type="scientific">Robertmurraya siralis</name>
    <dbReference type="NCBI Taxonomy" id="77777"/>
    <lineage>
        <taxon>Bacteria</taxon>
        <taxon>Bacillati</taxon>
        <taxon>Bacillota</taxon>
        <taxon>Bacilli</taxon>
        <taxon>Bacillales</taxon>
        <taxon>Bacillaceae</taxon>
        <taxon>Robertmurraya</taxon>
    </lineage>
</organism>
<dbReference type="Gene3D" id="3.40.640.10">
    <property type="entry name" value="Type I PLP-dependent aspartate aminotransferase-like (Major domain)"/>
    <property type="match status" value="1"/>
</dbReference>
<evidence type="ECO:0000313" key="6">
    <source>
        <dbReference type="EMBL" id="GIN61999.1"/>
    </source>
</evidence>
<dbReference type="CDD" id="cd00616">
    <property type="entry name" value="AHBA_syn"/>
    <property type="match status" value="1"/>
</dbReference>
<feature type="active site" description="Proton acceptor" evidence="3">
    <location>
        <position position="181"/>
    </location>
</feature>
<evidence type="ECO:0000256" key="5">
    <source>
        <dbReference type="RuleBase" id="RU004508"/>
    </source>
</evidence>
<dbReference type="EMBL" id="BORC01000003">
    <property type="protein sequence ID" value="GIN61999.1"/>
    <property type="molecule type" value="Genomic_DNA"/>
</dbReference>
<evidence type="ECO:0000256" key="1">
    <source>
        <dbReference type="ARBA" id="ARBA00022898"/>
    </source>
</evidence>
<dbReference type="PIRSF" id="PIRSF000390">
    <property type="entry name" value="PLP_StrS"/>
    <property type="match status" value="1"/>
</dbReference>
<evidence type="ECO:0000256" key="3">
    <source>
        <dbReference type="PIRSR" id="PIRSR000390-1"/>
    </source>
</evidence>
<dbReference type="PANTHER" id="PTHR30244">
    <property type="entry name" value="TRANSAMINASE"/>
    <property type="match status" value="1"/>
</dbReference>
<dbReference type="PANTHER" id="PTHR30244:SF9">
    <property type="entry name" value="PROTEIN RV3402C"/>
    <property type="match status" value="1"/>
</dbReference>
<evidence type="ECO:0000256" key="2">
    <source>
        <dbReference type="ARBA" id="ARBA00037999"/>
    </source>
</evidence>
<gene>
    <name evidence="6" type="primary">wbtI</name>
    <name evidence="6" type="ORF">J27TS8_19920</name>
</gene>
<dbReference type="InterPro" id="IPR015424">
    <property type="entry name" value="PyrdxlP-dep_Trfase"/>
</dbReference>
<proteinExistence type="inferred from homology"/>
<protein>
    <submittedName>
        <fullName evidence="6">Aminotransferase DegT</fullName>
    </submittedName>
</protein>
<keyword evidence="1 4" id="KW-0663">Pyridoxal phosphate</keyword>
<feature type="modified residue" description="N6-(pyridoxal phosphate)lysine" evidence="4">
    <location>
        <position position="181"/>
    </location>
</feature>
<keyword evidence="7" id="KW-1185">Reference proteome</keyword>
<dbReference type="SUPFAM" id="SSF53383">
    <property type="entry name" value="PLP-dependent transferases"/>
    <property type="match status" value="1"/>
</dbReference>
<dbReference type="Proteomes" id="UP000682111">
    <property type="component" value="Unassembled WGS sequence"/>
</dbReference>
<name>A0A920BTM0_9BACI</name>
<dbReference type="InterPro" id="IPR000653">
    <property type="entry name" value="DegT/StrS_aminotransferase"/>
</dbReference>
<evidence type="ECO:0000313" key="7">
    <source>
        <dbReference type="Proteomes" id="UP000682111"/>
    </source>
</evidence>
<comment type="caution">
    <text evidence="6">The sequence shown here is derived from an EMBL/GenBank/DDBJ whole genome shotgun (WGS) entry which is preliminary data.</text>
</comment>
<reference evidence="6" key="1">
    <citation type="submission" date="2021-03" db="EMBL/GenBank/DDBJ databases">
        <title>Antimicrobial resistance genes in bacteria isolated from Japanese honey, and their potential for conferring macrolide and lincosamide resistance in the American foulbrood pathogen Paenibacillus larvae.</title>
        <authorList>
            <person name="Okamoto M."/>
            <person name="Kumagai M."/>
            <person name="Kanamori H."/>
            <person name="Takamatsu D."/>
        </authorList>
    </citation>
    <scope>NUCLEOTIDE SEQUENCE</scope>
    <source>
        <strain evidence="6">J27TS8</strain>
    </source>
</reference>
<dbReference type="GO" id="GO:0030170">
    <property type="term" value="F:pyridoxal phosphate binding"/>
    <property type="evidence" value="ECO:0007669"/>
    <property type="project" value="TreeGrafter"/>
</dbReference>
<dbReference type="GO" id="GO:0008483">
    <property type="term" value="F:transaminase activity"/>
    <property type="evidence" value="ECO:0007669"/>
    <property type="project" value="UniProtKB-KW"/>
</dbReference>
<accession>A0A920BTM0</accession>